<dbReference type="InterPro" id="IPR015590">
    <property type="entry name" value="Aldehyde_DH_dom"/>
</dbReference>
<dbReference type="FunFam" id="3.40.605.10:FF:000011">
    <property type="entry name" value="ALD5p Mitochondrial aldehyde dehydrogenase"/>
    <property type="match status" value="1"/>
</dbReference>
<dbReference type="InterPro" id="IPR016161">
    <property type="entry name" value="Ald_DH/histidinol_DH"/>
</dbReference>
<proteinExistence type="inferred from homology"/>
<evidence type="ECO:0000256" key="1">
    <source>
        <dbReference type="ARBA" id="ARBA00009986"/>
    </source>
</evidence>
<sequence>MAQSINIKFPNGISADIPTGLFINNEFVKSSDGKTFPVFNPSTEEQICEVYEANEADVDAAVDAAEAAFEDWGFGDSSRRGRLLTKLSDLIEEHAETLASIESLNNGKPMSLARIDVQLSADCIRSYAGWADKLYGDVLPAGDDNYFSYVRREPIGVCGQVIPWNFPLLMWAWKVGPALAAGNTVVLKSAESTPLSALYASTLVKEAGIPAGVLNIVSGYGQTGQYITSHMRIKKIAFTGSTATGRHVMKAAAASNLKKVTLELGGKSPNIVFADADLDKAVEFANMGIYFNSGEVCCAGSRIYVQDSIYDTFLEKLKARAEKNVVGDPFDDNTFQGPQTSKIQLDRILSYIEHGKNEGARVITGGKRLDRKGYFIHPTIFADVTEDMKIVKEEIFGPVVTITKFSTTDEVIKLANNTEYGLAAGIHTTNINKALHVSAKIHAGTVWVNTYNDFHHNVPFGGYGQSGIGRELGREGILESYTQPKSVRVKLDLAA</sequence>
<feature type="domain" description="Aldehyde dehydrogenase" evidence="6">
    <location>
        <begin position="27"/>
        <end position="487"/>
    </location>
</feature>
<dbReference type="PROSITE" id="PS00070">
    <property type="entry name" value="ALDEHYDE_DEHYDR_CYS"/>
    <property type="match status" value="1"/>
</dbReference>
<dbReference type="SUPFAM" id="SSF53720">
    <property type="entry name" value="ALDH-like"/>
    <property type="match status" value="1"/>
</dbReference>
<comment type="similarity">
    <text evidence="1 5">Belongs to the aldehyde dehydrogenase family.</text>
</comment>
<dbReference type="Gene3D" id="3.40.309.10">
    <property type="entry name" value="Aldehyde Dehydrogenase, Chain A, domain 2"/>
    <property type="match status" value="1"/>
</dbReference>
<dbReference type="RefSeq" id="XP_031852759.1">
    <property type="nucleotide sequence ID" value="XM_031996868.1"/>
</dbReference>
<dbReference type="InterPro" id="IPR029510">
    <property type="entry name" value="Ald_DH_CS_GLU"/>
</dbReference>
<dbReference type="Proteomes" id="UP000398389">
    <property type="component" value="Unassembled WGS sequence"/>
</dbReference>
<dbReference type="EMBL" id="CABVLU010000002">
    <property type="protein sequence ID" value="VVT49191.1"/>
    <property type="molecule type" value="Genomic_DNA"/>
</dbReference>
<evidence type="ECO:0000256" key="4">
    <source>
        <dbReference type="PROSITE-ProRule" id="PRU10007"/>
    </source>
</evidence>
<dbReference type="Pfam" id="PF00171">
    <property type="entry name" value="Aldedh"/>
    <property type="match status" value="1"/>
</dbReference>
<dbReference type="InterPro" id="IPR016163">
    <property type="entry name" value="Ald_DH_C"/>
</dbReference>
<dbReference type="GO" id="GO:0005739">
    <property type="term" value="C:mitochondrion"/>
    <property type="evidence" value="ECO:0007669"/>
    <property type="project" value="UniProtKB-ARBA"/>
</dbReference>
<evidence type="ECO:0000313" key="7">
    <source>
        <dbReference type="EMBL" id="VVT49191.1"/>
    </source>
</evidence>
<keyword evidence="8" id="KW-1185">Reference proteome</keyword>
<evidence type="ECO:0000313" key="8">
    <source>
        <dbReference type="Proteomes" id="UP000398389"/>
    </source>
</evidence>
<dbReference type="PANTHER" id="PTHR11699">
    <property type="entry name" value="ALDEHYDE DEHYDROGENASE-RELATED"/>
    <property type="match status" value="1"/>
</dbReference>
<dbReference type="InterPro" id="IPR016160">
    <property type="entry name" value="Ald_DH_CS_CYS"/>
</dbReference>
<dbReference type="Gene3D" id="3.40.605.10">
    <property type="entry name" value="Aldehyde Dehydrogenase, Chain A, domain 1"/>
    <property type="match status" value="1"/>
</dbReference>
<dbReference type="InterPro" id="IPR016162">
    <property type="entry name" value="Ald_DH_N"/>
</dbReference>
<dbReference type="GO" id="GO:0004029">
    <property type="term" value="F:aldehyde dehydrogenase (NAD+) activity"/>
    <property type="evidence" value="ECO:0007669"/>
    <property type="project" value="UniProtKB-ARBA"/>
</dbReference>
<evidence type="ECO:0000256" key="2">
    <source>
        <dbReference type="ARBA" id="ARBA00023002"/>
    </source>
</evidence>
<dbReference type="CDD" id="cd07091">
    <property type="entry name" value="ALDH_F1-2_Ald2-like"/>
    <property type="match status" value="1"/>
</dbReference>
<organism evidence="7 8">
    <name type="scientific">Magnusiomyces paraingens</name>
    <dbReference type="NCBI Taxonomy" id="2606893"/>
    <lineage>
        <taxon>Eukaryota</taxon>
        <taxon>Fungi</taxon>
        <taxon>Dikarya</taxon>
        <taxon>Ascomycota</taxon>
        <taxon>Saccharomycotina</taxon>
        <taxon>Dipodascomycetes</taxon>
        <taxon>Dipodascales</taxon>
        <taxon>Dipodascaceae</taxon>
        <taxon>Magnusiomyces</taxon>
    </lineage>
</organism>
<reference evidence="7 8" key="1">
    <citation type="submission" date="2019-09" db="EMBL/GenBank/DDBJ databases">
        <authorList>
            <person name="Brejova B."/>
        </authorList>
    </citation>
    <scope>NUCLEOTIDE SEQUENCE [LARGE SCALE GENOMIC DNA]</scope>
</reference>
<evidence type="ECO:0000259" key="6">
    <source>
        <dbReference type="Pfam" id="PF00171"/>
    </source>
</evidence>
<feature type="active site" evidence="4">
    <location>
        <position position="263"/>
    </location>
</feature>
<keyword evidence="3" id="KW-0520">NAD</keyword>
<dbReference type="PROSITE" id="PS00687">
    <property type="entry name" value="ALDEHYDE_DEHYDR_GLU"/>
    <property type="match status" value="1"/>
</dbReference>
<dbReference type="AlphaFoldDB" id="A0A5E8BDR7"/>
<gene>
    <name evidence="7" type="ORF">SAPINGB_P002148</name>
</gene>
<evidence type="ECO:0000256" key="3">
    <source>
        <dbReference type="ARBA" id="ARBA00023027"/>
    </source>
</evidence>
<dbReference type="GeneID" id="43580968"/>
<dbReference type="OrthoDB" id="310895at2759"/>
<protein>
    <recommendedName>
        <fullName evidence="6">Aldehyde dehydrogenase domain-containing protein</fullName>
    </recommendedName>
</protein>
<name>A0A5E8BDR7_9ASCO</name>
<dbReference type="FunFam" id="3.40.309.10:FF:000001">
    <property type="entry name" value="Mitochondrial aldehyde dehydrogenase 2"/>
    <property type="match status" value="1"/>
</dbReference>
<keyword evidence="2 5" id="KW-0560">Oxidoreductase</keyword>
<evidence type="ECO:0000256" key="5">
    <source>
        <dbReference type="RuleBase" id="RU003345"/>
    </source>
</evidence>
<accession>A0A5E8BDR7</accession>
<dbReference type="GO" id="GO:0019413">
    <property type="term" value="P:acetate biosynthetic process"/>
    <property type="evidence" value="ECO:0007669"/>
    <property type="project" value="UniProtKB-ARBA"/>
</dbReference>